<evidence type="ECO:0000256" key="1">
    <source>
        <dbReference type="SAM" id="Phobius"/>
    </source>
</evidence>
<protein>
    <submittedName>
        <fullName evidence="2">Uncharacterized protein</fullName>
    </submittedName>
</protein>
<keyword evidence="1" id="KW-0472">Membrane</keyword>
<comment type="caution">
    <text evidence="2">The sequence shown here is derived from an EMBL/GenBank/DDBJ whole genome shotgun (WGS) entry which is preliminary data.</text>
</comment>
<dbReference type="AlphaFoldDB" id="A0A5J4S6Y4"/>
<sequence length="69" mass="8127">MIIERISVSMKNVLKLLFNFVVTALRTSLQIPVYWLSMLIILSMILIVVEYLKITEYQLLDQFYSVKLS</sequence>
<proteinExistence type="predicted"/>
<organism evidence="2">
    <name type="scientific">termite gut metagenome</name>
    <dbReference type="NCBI Taxonomy" id="433724"/>
    <lineage>
        <taxon>unclassified sequences</taxon>
        <taxon>metagenomes</taxon>
        <taxon>organismal metagenomes</taxon>
    </lineage>
</organism>
<name>A0A5J4S6Y4_9ZZZZ</name>
<dbReference type="EMBL" id="SNRY01000407">
    <property type="protein sequence ID" value="KAA6341165.1"/>
    <property type="molecule type" value="Genomic_DNA"/>
</dbReference>
<accession>A0A5J4S6Y4</accession>
<feature type="transmembrane region" description="Helical" evidence="1">
    <location>
        <begin position="35"/>
        <end position="52"/>
    </location>
</feature>
<keyword evidence="1" id="KW-0812">Transmembrane</keyword>
<evidence type="ECO:0000313" key="2">
    <source>
        <dbReference type="EMBL" id="KAA6341165.1"/>
    </source>
</evidence>
<reference evidence="2" key="1">
    <citation type="submission" date="2019-03" db="EMBL/GenBank/DDBJ databases">
        <title>Single cell metagenomics reveals metabolic interactions within the superorganism composed of flagellate Streblomastix strix and complex community of Bacteroidetes bacteria on its surface.</title>
        <authorList>
            <person name="Treitli S.C."/>
            <person name="Kolisko M."/>
            <person name="Husnik F."/>
            <person name="Keeling P."/>
            <person name="Hampl V."/>
        </authorList>
    </citation>
    <scope>NUCLEOTIDE SEQUENCE</scope>
    <source>
        <strain evidence="2">STM</strain>
    </source>
</reference>
<gene>
    <name evidence="2" type="ORF">EZS27_011004</name>
</gene>
<keyword evidence="1" id="KW-1133">Transmembrane helix</keyword>